<dbReference type="RefSeq" id="WP_006719817.1">
    <property type="nucleotide sequence ID" value="NZ_CP085935.1"/>
</dbReference>
<dbReference type="GO" id="GO:0009228">
    <property type="term" value="P:thiamine biosynthetic process"/>
    <property type="evidence" value="ECO:0007669"/>
    <property type="project" value="UniProtKB-KW"/>
</dbReference>
<dbReference type="PANTHER" id="PTHR43322:SF1">
    <property type="entry name" value="1-DEOXY-D-XYLULOSE-5-PHOSPHATE SYNTHASE"/>
    <property type="match status" value="1"/>
</dbReference>
<evidence type="ECO:0000256" key="10">
    <source>
        <dbReference type="ARBA" id="ARBA00022977"/>
    </source>
</evidence>
<dbReference type="InterPro" id="IPR033248">
    <property type="entry name" value="Transketolase_C"/>
</dbReference>
<reference evidence="14 15" key="1">
    <citation type="submission" date="2008-10" db="EMBL/GenBank/DDBJ databases">
        <title>Draft genome sequence of Collinsella stercoris (DSM 13279).</title>
        <authorList>
            <person name="Sudarsanam P."/>
            <person name="Ley R."/>
            <person name="Guruge J."/>
            <person name="Turnbaugh P.J."/>
            <person name="Mahowald M."/>
            <person name="Liep D."/>
            <person name="Gordon J."/>
        </authorList>
    </citation>
    <scope>NUCLEOTIDE SEQUENCE [LARGE SCALE GENOMIC DNA]</scope>
    <source>
        <strain evidence="14 15">DSM 13279</strain>
    </source>
</reference>
<gene>
    <name evidence="14" type="ORF">COLSTE_00240</name>
</gene>
<dbReference type="Pfam" id="PF02780">
    <property type="entry name" value="Transketolase_C"/>
    <property type="match status" value="1"/>
</dbReference>
<dbReference type="NCBIfam" id="NF008968">
    <property type="entry name" value="PRK12315.1"/>
    <property type="match status" value="1"/>
</dbReference>
<dbReference type="eggNOG" id="COG1154">
    <property type="taxonomic scope" value="Bacteria"/>
</dbReference>
<keyword evidence="12" id="KW-0414">Isoprene biosynthesis</keyword>
<dbReference type="PANTHER" id="PTHR43322">
    <property type="entry name" value="1-D-DEOXYXYLULOSE 5-PHOSPHATE SYNTHASE-RELATED"/>
    <property type="match status" value="1"/>
</dbReference>
<dbReference type="UniPathway" id="UPA00064">
    <property type="reaction ID" value="UER00091"/>
</dbReference>
<dbReference type="CDD" id="cd02007">
    <property type="entry name" value="TPP_DXS"/>
    <property type="match status" value="1"/>
</dbReference>
<evidence type="ECO:0000256" key="3">
    <source>
        <dbReference type="ARBA" id="ARBA00004980"/>
    </source>
</evidence>
<keyword evidence="10" id="KW-0784">Thiamine biosynthesis</keyword>
<evidence type="ECO:0000256" key="8">
    <source>
        <dbReference type="ARBA" id="ARBA00022723"/>
    </source>
</evidence>
<dbReference type="GO" id="GO:0016114">
    <property type="term" value="P:terpenoid biosynthetic process"/>
    <property type="evidence" value="ECO:0007669"/>
    <property type="project" value="InterPro"/>
</dbReference>
<dbReference type="GO" id="GO:0005829">
    <property type="term" value="C:cytosol"/>
    <property type="evidence" value="ECO:0007669"/>
    <property type="project" value="TreeGrafter"/>
</dbReference>
<comment type="pathway">
    <text evidence="3">Metabolic intermediate biosynthesis; 1-deoxy-D-xylulose 5-phosphate biosynthesis; 1-deoxy-D-xylulose 5-phosphate from D-glyceraldehyde 3-phosphate and pyruvate: step 1/1.</text>
</comment>
<keyword evidence="7" id="KW-0808">Transferase</keyword>
<dbReference type="Proteomes" id="UP000003560">
    <property type="component" value="Unassembled WGS sequence"/>
</dbReference>
<proteinExistence type="inferred from homology"/>
<reference evidence="14 15" key="2">
    <citation type="submission" date="2008-10" db="EMBL/GenBank/DDBJ databases">
        <authorList>
            <person name="Fulton L."/>
            <person name="Clifton S."/>
            <person name="Fulton B."/>
            <person name="Xu J."/>
            <person name="Minx P."/>
            <person name="Pepin K.H."/>
            <person name="Johnson M."/>
            <person name="Thiruvilangam P."/>
            <person name="Bhonagiri V."/>
            <person name="Nash W.E."/>
            <person name="Mardis E.R."/>
            <person name="Wilson R.K."/>
        </authorList>
    </citation>
    <scope>NUCLEOTIDE SEQUENCE [LARGE SCALE GENOMIC DNA]</scope>
    <source>
        <strain evidence="14 15">DSM 13279</strain>
    </source>
</reference>
<keyword evidence="8" id="KW-0479">Metal-binding</keyword>
<evidence type="ECO:0000256" key="5">
    <source>
        <dbReference type="ARBA" id="ARBA00011738"/>
    </source>
</evidence>
<evidence type="ECO:0000313" key="15">
    <source>
        <dbReference type="Proteomes" id="UP000003560"/>
    </source>
</evidence>
<dbReference type="GO" id="GO:0019288">
    <property type="term" value="P:isopentenyl diphosphate biosynthetic process, methylerythritol 4-phosphate pathway"/>
    <property type="evidence" value="ECO:0007669"/>
    <property type="project" value="TreeGrafter"/>
</dbReference>
<comment type="similarity">
    <text evidence="4">Belongs to the transketolase family. DXPS subfamily.</text>
</comment>
<dbReference type="InterPro" id="IPR029061">
    <property type="entry name" value="THDP-binding"/>
</dbReference>
<organism evidence="14 15">
    <name type="scientific">Collinsella stercoris DSM 13279</name>
    <dbReference type="NCBI Taxonomy" id="445975"/>
    <lineage>
        <taxon>Bacteria</taxon>
        <taxon>Bacillati</taxon>
        <taxon>Actinomycetota</taxon>
        <taxon>Coriobacteriia</taxon>
        <taxon>Coriobacteriales</taxon>
        <taxon>Coriobacteriaceae</taxon>
        <taxon>Collinsella</taxon>
    </lineage>
</organism>
<dbReference type="GO" id="GO:0008661">
    <property type="term" value="F:1-deoxy-D-xylulose-5-phosphate synthase activity"/>
    <property type="evidence" value="ECO:0007669"/>
    <property type="project" value="UniProtKB-EC"/>
</dbReference>
<dbReference type="AlphaFoldDB" id="B6G850"/>
<dbReference type="InterPro" id="IPR049557">
    <property type="entry name" value="Transketolase_CS"/>
</dbReference>
<dbReference type="Gene3D" id="3.40.50.970">
    <property type="match status" value="2"/>
</dbReference>
<evidence type="ECO:0000256" key="9">
    <source>
        <dbReference type="ARBA" id="ARBA00022842"/>
    </source>
</evidence>
<evidence type="ECO:0000256" key="2">
    <source>
        <dbReference type="ARBA" id="ARBA00001964"/>
    </source>
</evidence>
<evidence type="ECO:0000259" key="13">
    <source>
        <dbReference type="SMART" id="SM00861"/>
    </source>
</evidence>
<dbReference type="InterPro" id="IPR005475">
    <property type="entry name" value="Transketolase-like_Pyr-bd"/>
</dbReference>
<keyword evidence="9" id="KW-0460">Magnesium</keyword>
<comment type="subunit">
    <text evidence="5">Homodimer.</text>
</comment>
<comment type="caution">
    <text evidence="14">The sequence shown here is derived from an EMBL/GenBank/DDBJ whole genome shotgun (WGS) entry which is preliminary data.</text>
</comment>
<dbReference type="EMBL" id="ABXJ01000013">
    <property type="protein sequence ID" value="EEA91563.1"/>
    <property type="molecule type" value="Genomic_DNA"/>
</dbReference>
<dbReference type="SUPFAM" id="SSF52922">
    <property type="entry name" value="TK C-terminal domain-like"/>
    <property type="match status" value="1"/>
</dbReference>
<dbReference type="EC" id="2.2.1.7" evidence="6"/>
<dbReference type="SUPFAM" id="SSF52518">
    <property type="entry name" value="Thiamin diphosphate-binding fold (THDP-binding)"/>
    <property type="match status" value="1"/>
</dbReference>
<evidence type="ECO:0000256" key="7">
    <source>
        <dbReference type="ARBA" id="ARBA00022679"/>
    </source>
</evidence>
<dbReference type="NCBIfam" id="NF003933">
    <property type="entry name" value="PRK05444.2-2"/>
    <property type="match status" value="1"/>
</dbReference>
<dbReference type="InterPro" id="IPR009014">
    <property type="entry name" value="Transketo_C/PFOR_II"/>
</dbReference>
<feature type="domain" description="Transketolase-like pyrimidine-binding" evidence="13">
    <location>
        <begin position="283"/>
        <end position="448"/>
    </location>
</feature>
<evidence type="ECO:0000256" key="1">
    <source>
        <dbReference type="ARBA" id="ARBA00001946"/>
    </source>
</evidence>
<dbReference type="PROSITE" id="PS00801">
    <property type="entry name" value="TRANSKETOLASE_1"/>
    <property type="match status" value="1"/>
</dbReference>
<keyword evidence="15" id="KW-1185">Reference proteome</keyword>
<evidence type="ECO:0000256" key="6">
    <source>
        <dbReference type="ARBA" id="ARBA00013150"/>
    </source>
</evidence>
<evidence type="ECO:0000256" key="12">
    <source>
        <dbReference type="ARBA" id="ARBA00023229"/>
    </source>
</evidence>
<name>B6G850_9ACTN</name>
<comment type="cofactor">
    <cofactor evidence="1">
        <name>Mg(2+)</name>
        <dbReference type="ChEBI" id="CHEBI:18420"/>
    </cofactor>
</comment>
<dbReference type="SMART" id="SM00861">
    <property type="entry name" value="Transket_pyr"/>
    <property type="match status" value="1"/>
</dbReference>
<dbReference type="OrthoDB" id="9803371at2"/>
<dbReference type="FunFam" id="3.40.50.970:FF:000010">
    <property type="entry name" value="1-deoxy-D-xylulose-5-phosphate synthase"/>
    <property type="match status" value="1"/>
</dbReference>
<protein>
    <recommendedName>
        <fullName evidence="6">1-deoxy-D-xylulose-5-phosphate synthase</fullName>
        <ecNumber evidence="6">2.2.1.7</ecNumber>
    </recommendedName>
</protein>
<dbReference type="GeneID" id="98002615"/>
<dbReference type="CDD" id="cd07033">
    <property type="entry name" value="TPP_PYR_DXS_TK_like"/>
    <property type="match status" value="1"/>
</dbReference>
<dbReference type="HOGENOM" id="CLU_009227_1_4_11"/>
<comment type="cofactor">
    <cofactor evidence="2">
        <name>thiamine diphosphate</name>
        <dbReference type="ChEBI" id="CHEBI:58937"/>
    </cofactor>
</comment>
<dbReference type="Pfam" id="PF13292">
    <property type="entry name" value="DXP_synthase_N"/>
    <property type="match status" value="1"/>
</dbReference>
<dbReference type="Gene3D" id="3.40.50.920">
    <property type="match status" value="1"/>
</dbReference>
<keyword evidence="11" id="KW-0786">Thiamine pyrophosphate</keyword>
<evidence type="ECO:0000256" key="4">
    <source>
        <dbReference type="ARBA" id="ARBA00011081"/>
    </source>
</evidence>
<sequence>MLLERISSPQDVKRLEPETLPELCAEIRRAILTSSASVGGHIGSNLGVVELTVALHRVFDSPTDKLIFDVSHQTYAHKMLTGRASNYLDPAEFGGLSGFTSPDESEHDLFSMGHTSTSVSLACGMAKARDLAGERYNVVAVIGDGSLSGGLAFEGLDNLAELGTGVIVIVNDNGWSIAENHGGLYRNLAELRESEGKAPCNLFRALGLDYRFLAEGNDEAAVERVLAELRGIDHPVVLHLCTTKGAGYEPAAADSENWHHVGPFDIESGAYDVFPRNRCEDTETYAGITGAYLLNRMQADRRVVAISAATPYIMGFTPLRRARAGKQFVDVGIAEEHAVTYAAGLARAGAKPVLGLYGVFMQRAYDEFWHDLCLNSLPAVILDFGSSVFGTADATHLSFFDLALQGALPNLRCLAPVCREEYEAMLDWALAQNERPVVIRVPGNGVVSRPELLANGVIDAGVAPCSAKVGRTVGEQVLHEEAGETVARGGEARDAVCADCAGLPVSFDEPRYRTVRAGSDVAVLALGSFFGLGERVCDALTEQDVTPTLMNPRFATELDERALDSLATSHRVFVTLEDGVLEGGWGEKIARYLGPSAVRVLCYGVHKGFPDRFDAEELLAQNGTTVEAIVADIRSALRDF</sequence>
<evidence type="ECO:0000313" key="14">
    <source>
        <dbReference type="EMBL" id="EEA91563.1"/>
    </source>
</evidence>
<dbReference type="STRING" id="445975.COLSTE_00240"/>
<evidence type="ECO:0000256" key="11">
    <source>
        <dbReference type="ARBA" id="ARBA00023052"/>
    </source>
</evidence>
<dbReference type="InterPro" id="IPR005477">
    <property type="entry name" value="Dxylulose-5-P_synthase"/>
</dbReference>
<dbReference type="Pfam" id="PF02779">
    <property type="entry name" value="Transket_pyr"/>
    <property type="match status" value="1"/>
</dbReference>
<dbReference type="GO" id="GO:0000287">
    <property type="term" value="F:magnesium ion binding"/>
    <property type="evidence" value="ECO:0007669"/>
    <property type="project" value="UniProtKB-ARBA"/>
</dbReference>
<accession>B6G850</accession>